<feature type="region of interest" description="Disordered" evidence="1">
    <location>
        <begin position="34"/>
        <end position="58"/>
    </location>
</feature>
<dbReference type="EMBL" id="CADCTO010000197">
    <property type="protein sequence ID" value="CAA9242593.1"/>
    <property type="molecule type" value="Genomic_DNA"/>
</dbReference>
<proteinExistence type="predicted"/>
<accession>A0A6J4I6Q9</accession>
<name>A0A6J4I6Q9_9BACT</name>
<evidence type="ECO:0000313" key="2">
    <source>
        <dbReference type="EMBL" id="CAA9242593.1"/>
    </source>
</evidence>
<feature type="compositionally biased region" description="Basic and acidic residues" evidence="1">
    <location>
        <begin position="48"/>
        <end position="58"/>
    </location>
</feature>
<gene>
    <name evidence="2" type="ORF">AVDCRST_MAG63-2509</name>
</gene>
<organism evidence="2">
    <name type="scientific">uncultured Armatimonadetes bacterium</name>
    <dbReference type="NCBI Taxonomy" id="157466"/>
    <lineage>
        <taxon>Bacteria</taxon>
        <taxon>Bacillati</taxon>
        <taxon>Armatimonadota</taxon>
        <taxon>environmental samples</taxon>
    </lineage>
</organism>
<evidence type="ECO:0000256" key="1">
    <source>
        <dbReference type="SAM" id="MobiDB-lite"/>
    </source>
</evidence>
<dbReference type="AlphaFoldDB" id="A0A6J4I6Q9"/>
<sequence>MADRSPKPGNLKATVAGPQEEVAHLHEQVVEILENTGDVRRRSTHRSAPPDDPPRDLNDLEAQVAELHEAPVPVPPATP</sequence>
<reference evidence="2" key="1">
    <citation type="submission" date="2020-02" db="EMBL/GenBank/DDBJ databases">
        <authorList>
            <person name="Meier V. D."/>
        </authorList>
    </citation>
    <scope>NUCLEOTIDE SEQUENCE</scope>
    <source>
        <strain evidence="2">AVDCRST_MAG63</strain>
    </source>
</reference>
<protein>
    <submittedName>
        <fullName evidence="2">Uncharacterized protein</fullName>
    </submittedName>
</protein>